<organism evidence="4 5">
    <name type="scientific">Spongisporangium articulatum</name>
    <dbReference type="NCBI Taxonomy" id="3362603"/>
    <lineage>
        <taxon>Bacteria</taxon>
        <taxon>Bacillati</taxon>
        <taxon>Actinomycetota</taxon>
        <taxon>Actinomycetes</taxon>
        <taxon>Kineosporiales</taxon>
        <taxon>Kineosporiaceae</taxon>
        <taxon>Spongisporangium</taxon>
    </lineage>
</organism>
<comment type="caution">
    <text evidence="4">The sequence shown here is derived from an EMBL/GenBank/DDBJ whole genome shotgun (WGS) entry which is preliminary data.</text>
</comment>
<name>A0ABW8AQ24_9ACTN</name>
<feature type="domain" description="EamA" evidence="3">
    <location>
        <begin position="8"/>
        <end position="133"/>
    </location>
</feature>
<evidence type="ECO:0000313" key="5">
    <source>
        <dbReference type="Proteomes" id="UP001612915"/>
    </source>
</evidence>
<accession>A0ABW8AQ24</accession>
<keyword evidence="2" id="KW-0812">Transmembrane</keyword>
<feature type="transmembrane region" description="Helical" evidence="2">
    <location>
        <begin position="237"/>
        <end position="260"/>
    </location>
</feature>
<feature type="transmembrane region" description="Helical" evidence="2">
    <location>
        <begin position="206"/>
        <end position="225"/>
    </location>
</feature>
<keyword evidence="2" id="KW-0472">Membrane</keyword>
<dbReference type="InterPro" id="IPR037185">
    <property type="entry name" value="EmrE-like"/>
</dbReference>
<dbReference type="PANTHER" id="PTHR22911:SF76">
    <property type="entry name" value="EAMA DOMAIN-CONTAINING PROTEIN"/>
    <property type="match status" value="1"/>
</dbReference>
<dbReference type="EMBL" id="JBITLV010000005">
    <property type="protein sequence ID" value="MFI7588476.1"/>
    <property type="molecule type" value="Genomic_DNA"/>
</dbReference>
<keyword evidence="2" id="KW-1133">Transmembrane helix</keyword>
<feature type="transmembrane region" description="Helical" evidence="2">
    <location>
        <begin position="33"/>
        <end position="55"/>
    </location>
</feature>
<feature type="transmembrane region" description="Helical" evidence="2">
    <location>
        <begin position="62"/>
        <end position="81"/>
    </location>
</feature>
<dbReference type="Pfam" id="PF00892">
    <property type="entry name" value="EamA"/>
    <property type="match status" value="1"/>
</dbReference>
<dbReference type="RefSeq" id="WP_398282188.1">
    <property type="nucleotide sequence ID" value="NZ_JBITLV010000005.1"/>
</dbReference>
<comment type="similarity">
    <text evidence="1">Belongs to the EamA transporter family.</text>
</comment>
<keyword evidence="5" id="KW-1185">Reference proteome</keyword>
<sequence length="298" mass="30290">MTTTGGSVTWAMLTLAVFGISTSAPLSVVTAAPVVAISFWRNVFGALVSGVWLLVRREPVGFRWTSVFAGLLLAVHFTTWLTGLRMTSVTAATALVCTTPVWTVALDLVRRVPVPRAVLLGVGVAIVGVFAITGVDAAASGRALTGDLLSVVGAITAAGYVALGAVALGAGEREGTTTAGHTFVAYGTCAAALLPVAFLGDVQLVGFSAVTWFQLGVVTVGAQLFGHTMLNALLPRVGVTTVALATLLEVPGATLVAWAITGDAPPFAVLPGTALMLLGLVLVVRAAPEAQPEYAAPD</sequence>
<evidence type="ECO:0000256" key="2">
    <source>
        <dbReference type="SAM" id="Phobius"/>
    </source>
</evidence>
<dbReference type="SUPFAM" id="SSF103481">
    <property type="entry name" value="Multidrug resistance efflux transporter EmrE"/>
    <property type="match status" value="2"/>
</dbReference>
<feature type="transmembrane region" description="Helical" evidence="2">
    <location>
        <begin position="118"/>
        <end position="139"/>
    </location>
</feature>
<feature type="transmembrane region" description="Helical" evidence="2">
    <location>
        <begin position="87"/>
        <end position="106"/>
    </location>
</feature>
<reference evidence="4 5" key="1">
    <citation type="submission" date="2024-10" db="EMBL/GenBank/DDBJ databases">
        <title>The Natural Products Discovery Center: Release of the First 8490 Sequenced Strains for Exploring Actinobacteria Biosynthetic Diversity.</title>
        <authorList>
            <person name="Kalkreuter E."/>
            <person name="Kautsar S.A."/>
            <person name="Yang D."/>
            <person name="Bader C.D."/>
            <person name="Teijaro C.N."/>
            <person name="Fluegel L."/>
            <person name="Davis C.M."/>
            <person name="Simpson J.R."/>
            <person name="Lauterbach L."/>
            <person name="Steele A.D."/>
            <person name="Gui C."/>
            <person name="Meng S."/>
            <person name="Li G."/>
            <person name="Viehrig K."/>
            <person name="Ye F."/>
            <person name="Su P."/>
            <person name="Kiefer A.F."/>
            <person name="Nichols A."/>
            <person name="Cepeda A.J."/>
            <person name="Yan W."/>
            <person name="Fan B."/>
            <person name="Jiang Y."/>
            <person name="Adhikari A."/>
            <person name="Zheng C.-J."/>
            <person name="Schuster L."/>
            <person name="Cowan T.M."/>
            <person name="Smanski M.J."/>
            <person name="Chevrette M.G."/>
            <person name="De Carvalho L.P.S."/>
            <person name="Shen B."/>
        </authorList>
    </citation>
    <scope>NUCLEOTIDE SEQUENCE [LARGE SCALE GENOMIC DNA]</scope>
    <source>
        <strain evidence="4 5">NPDC049639</strain>
    </source>
</reference>
<feature type="transmembrane region" description="Helical" evidence="2">
    <location>
        <begin position="183"/>
        <end position="200"/>
    </location>
</feature>
<protein>
    <submittedName>
        <fullName evidence="4">DMT family transporter</fullName>
    </submittedName>
</protein>
<dbReference type="PANTHER" id="PTHR22911">
    <property type="entry name" value="ACYL-MALONYL CONDENSING ENZYME-RELATED"/>
    <property type="match status" value="1"/>
</dbReference>
<feature type="transmembrane region" description="Helical" evidence="2">
    <location>
        <begin position="266"/>
        <end position="284"/>
    </location>
</feature>
<evidence type="ECO:0000259" key="3">
    <source>
        <dbReference type="Pfam" id="PF00892"/>
    </source>
</evidence>
<proteinExistence type="inferred from homology"/>
<evidence type="ECO:0000313" key="4">
    <source>
        <dbReference type="EMBL" id="MFI7588476.1"/>
    </source>
</evidence>
<gene>
    <name evidence="4" type="ORF">ACIB24_15510</name>
</gene>
<evidence type="ECO:0000256" key="1">
    <source>
        <dbReference type="ARBA" id="ARBA00007362"/>
    </source>
</evidence>
<dbReference type="InterPro" id="IPR000620">
    <property type="entry name" value="EamA_dom"/>
</dbReference>
<dbReference type="Proteomes" id="UP001612915">
    <property type="component" value="Unassembled WGS sequence"/>
</dbReference>
<feature type="transmembrane region" description="Helical" evidence="2">
    <location>
        <begin position="151"/>
        <end position="171"/>
    </location>
</feature>